<dbReference type="InterPro" id="IPR016005">
    <property type="entry name" value="Erg8"/>
</dbReference>
<evidence type="ECO:0000313" key="16">
    <source>
        <dbReference type="Proteomes" id="UP001378960"/>
    </source>
</evidence>
<dbReference type="GO" id="GO:0010142">
    <property type="term" value="P:farnesyl diphosphate biosynthetic process, mevalonate pathway"/>
    <property type="evidence" value="ECO:0007669"/>
    <property type="project" value="TreeGrafter"/>
</dbReference>
<reference evidence="15 16" key="1">
    <citation type="journal article" date="2023" name="Elife">
        <title>Identification of key yeast species and microbe-microbe interactions impacting larval growth of Drosophila in the wild.</title>
        <authorList>
            <person name="Mure A."/>
            <person name="Sugiura Y."/>
            <person name="Maeda R."/>
            <person name="Honda K."/>
            <person name="Sakurai N."/>
            <person name="Takahashi Y."/>
            <person name="Watada M."/>
            <person name="Katoh T."/>
            <person name="Gotoh A."/>
            <person name="Gotoh Y."/>
            <person name="Taniguchi I."/>
            <person name="Nakamura K."/>
            <person name="Hayashi T."/>
            <person name="Katayama T."/>
            <person name="Uemura T."/>
            <person name="Hattori Y."/>
        </authorList>
    </citation>
    <scope>NUCLEOTIDE SEQUENCE [LARGE SCALE GENOMIC DNA]</scope>
    <source>
        <strain evidence="15 16">PK-24</strain>
    </source>
</reference>
<evidence type="ECO:0000256" key="3">
    <source>
        <dbReference type="ARBA" id="ARBA00012958"/>
    </source>
</evidence>
<dbReference type="PIRSF" id="PIRSF017288">
    <property type="entry name" value="PMK_GHMP_euk"/>
    <property type="match status" value="1"/>
</dbReference>
<sequence>MVQSQRAFSSTGKAILAGGYLVLFPKYKAYVVALSSRMHALTKVTDLENQVGIVKITVDSPQFVNGSWSYEVDLSEIENQGLSFQLKEINGRRNPFVEATIVTVLSYAIGVDSINSRSVGKNIEIKIFSDAEYHSKDGSEEKSSANGAYKFLYHSKEITEVNKTGLGSSAGLVTSLTAAILSTLFSSFTINNEWKSKVHNIAQVAHCKAQGKIGSGFDVASATFGSIVYQRFEASLINKVFESSIADLVHLIDIKNWNMVNDQCSLPKGIRLLMGDVKGGSETPKMVSKVMEWKNKNPERASEVWTKLNNSNMKLIDSLQKLDEFSQMESDEYDQLTKSVSKMNASEIALLTKENLYFEQIAQSIQCIRECLQIMTEETGASIEPESQTKLIDSVSAITGVLGGVVPGAGGYDAICMLVFASEVENIIKETSKSDNPISGNVRWMDLTEQRDGLIEENYSDFNGF</sequence>
<organism evidence="15 16">
    <name type="scientific">Pichia kluyveri</name>
    <name type="common">Yeast</name>
    <dbReference type="NCBI Taxonomy" id="36015"/>
    <lineage>
        <taxon>Eukaryota</taxon>
        <taxon>Fungi</taxon>
        <taxon>Dikarya</taxon>
        <taxon>Ascomycota</taxon>
        <taxon>Saccharomycotina</taxon>
        <taxon>Pichiomycetes</taxon>
        <taxon>Pichiales</taxon>
        <taxon>Pichiaceae</taxon>
        <taxon>Pichia</taxon>
    </lineage>
</organism>
<dbReference type="Proteomes" id="UP001378960">
    <property type="component" value="Unassembled WGS sequence"/>
</dbReference>
<name>A0AAV5R581_PICKL</name>
<evidence type="ECO:0000256" key="12">
    <source>
        <dbReference type="ARBA" id="ARBA00029326"/>
    </source>
</evidence>
<dbReference type="AlphaFoldDB" id="A0AAV5R581"/>
<comment type="catalytic activity">
    <reaction evidence="12">
        <text>(R)-5-phosphomevalonate + ATP = (R)-5-diphosphomevalonate + ADP</text>
        <dbReference type="Rhea" id="RHEA:16341"/>
        <dbReference type="ChEBI" id="CHEBI:30616"/>
        <dbReference type="ChEBI" id="CHEBI:57557"/>
        <dbReference type="ChEBI" id="CHEBI:58146"/>
        <dbReference type="ChEBI" id="CHEBI:456216"/>
        <dbReference type="EC" id="2.7.4.2"/>
    </reaction>
    <physiologicalReaction direction="left-to-right" evidence="12">
        <dbReference type="Rhea" id="RHEA:16342"/>
    </physiologicalReaction>
</comment>
<keyword evidence="10 13" id="KW-0443">Lipid metabolism</keyword>
<dbReference type="Gene3D" id="3.30.70.890">
    <property type="entry name" value="GHMP kinase, C-terminal domain"/>
    <property type="match status" value="1"/>
</dbReference>
<evidence type="ECO:0000256" key="8">
    <source>
        <dbReference type="ARBA" id="ARBA00022840"/>
    </source>
</evidence>
<comment type="similarity">
    <text evidence="2 13">Belongs to the GHMP kinase family. Mevalonate kinase subfamily.</text>
</comment>
<dbReference type="GO" id="GO:0019287">
    <property type="term" value="P:isopentenyl diphosphate biosynthetic process, mevalonate pathway"/>
    <property type="evidence" value="ECO:0007669"/>
    <property type="project" value="UniProtKB-UniRule"/>
</dbReference>
<dbReference type="InterPro" id="IPR036554">
    <property type="entry name" value="GHMP_kinase_C_sf"/>
</dbReference>
<evidence type="ECO:0000313" key="15">
    <source>
        <dbReference type="EMBL" id="GMM46634.1"/>
    </source>
</evidence>
<keyword evidence="8" id="KW-0067">ATP-binding</keyword>
<dbReference type="PANTHER" id="PTHR31814:SF2">
    <property type="entry name" value="PHOSPHOMEVALONATE KINASE"/>
    <property type="match status" value="1"/>
</dbReference>
<evidence type="ECO:0000256" key="7">
    <source>
        <dbReference type="ARBA" id="ARBA00022777"/>
    </source>
</evidence>
<dbReference type="GO" id="GO:0005777">
    <property type="term" value="C:peroxisome"/>
    <property type="evidence" value="ECO:0007669"/>
    <property type="project" value="TreeGrafter"/>
</dbReference>
<dbReference type="InterPro" id="IPR014721">
    <property type="entry name" value="Ribsml_uS5_D2-typ_fold_subgr"/>
</dbReference>
<keyword evidence="9 13" id="KW-0752">Steroid biosynthesis</keyword>
<keyword evidence="4 13" id="KW-0444">Lipid biosynthesis</keyword>
<dbReference type="GO" id="GO:0005524">
    <property type="term" value="F:ATP binding"/>
    <property type="evidence" value="ECO:0007669"/>
    <property type="project" value="UniProtKB-UniRule"/>
</dbReference>
<evidence type="ECO:0000256" key="11">
    <source>
        <dbReference type="ARBA" id="ARBA00023221"/>
    </source>
</evidence>
<evidence type="ECO:0000256" key="10">
    <source>
        <dbReference type="ARBA" id="ARBA00023098"/>
    </source>
</evidence>
<comment type="pathway">
    <text evidence="1 13">Isoprenoid biosynthesis; isopentenyl diphosphate biosynthesis via mevalonate pathway; isopentenyl diphosphate from (R)-mevalonate: step 2/3.</text>
</comment>
<keyword evidence="6" id="KW-0547">Nucleotide-binding</keyword>
<dbReference type="Gene3D" id="3.30.230.10">
    <property type="match status" value="1"/>
</dbReference>
<evidence type="ECO:0000256" key="6">
    <source>
        <dbReference type="ARBA" id="ARBA00022741"/>
    </source>
</evidence>
<dbReference type="Pfam" id="PF00288">
    <property type="entry name" value="GHMP_kinases_N"/>
    <property type="match status" value="1"/>
</dbReference>
<comment type="caution">
    <text evidence="15">The sequence shown here is derived from an EMBL/GenBank/DDBJ whole genome shotgun (WGS) entry which is preliminary data.</text>
</comment>
<evidence type="ECO:0000256" key="4">
    <source>
        <dbReference type="ARBA" id="ARBA00022516"/>
    </source>
</evidence>
<keyword evidence="5 13" id="KW-0808">Transferase</keyword>
<dbReference type="EMBL" id="BTGB01000004">
    <property type="protein sequence ID" value="GMM46634.1"/>
    <property type="molecule type" value="Genomic_DNA"/>
</dbReference>
<evidence type="ECO:0000256" key="2">
    <source>
        <dbReference type="ARBA" id="ARBA00006495"/>
    </source>
</evidence>
<keyword evidence="11 13" id="KW-0753">Steroid metabolism</keyword>
<evidence type="ECO:0000256" key="9">
    <source>
        <dbReference type="ARBA" id="ARBA00022955"/>
    </source>
</evidence>
<gene>
    <name evidence="15" type="ORF">DAPK24_032090</name>
</gene>
<dbReference type="InterPro" id="IPR020568">
    <property type="entry name" value="Ribosomal_Su5_D2-typ_SF"/>
</dbReference>
<dbReference type="PANTHER" id="PTHR31814">
    <property type="match status" value="1"/>
</dbReference>
<dbReference type="EC" id="2.7.4.2" evidence="3 13"/>
<accession>A0AAV5R581</accession>
<feature type="domain" description="GHMP kinase N-terminal" evidence="14">
    <location>
        <begin position="162"/>
        <end position="225"/>
    </location>
</feature>
<dbReference type="SUPFAM" id="SSF54211">
    <property type="entry name" value="Ribosomal protein S5 domain 2-like"/>
    <property type="match status" value="1"/>
</dbReference>
<dbReference type="GO" id="GO:0004631">
    <property type="term" value="F:phosphomevalonate kinase activity"/>
    <property type="evidence" value="ECO:0007669"/>
    <property type="project" value="UniProtKB-UniRule"/>
</dbReference>
<dbReference type="InterPro" id="IPR006204">
    <property type="entry name" value="GHMP_kinase_N_dom"/>
</dbReference>
<keyword evidence="7 13" id="KW-0418">Kinase</keyword>
<dbReference type="NCBIfam" id="TIGR01219">
    <property type="entry name" value="Pmev_kin_ERG8"/>
    <property type="match status" value="1"/>
</dbReference>
<keyword evidence="16" id="KW-1185">Reference proteome</keyword>
<proteinExistence type="inferred from homology"/>
<evidence type="ECO:0000256" key="13">
    <source>
        <dbReference type="PIRNR" id="PIRNR017288"/>
    </source>
</evidence>
<evidence type="ECO:0000259" key="14">
    <source>
        <dbReference type="Pfam" id="PF00288"/>
    </source>
</evidence>
<protein>
    <recommendedName>
        <fullName evidence="3 13">Phosphomevalonate kinase</fullName>
        <ecNumber evidence="3 13">2.7.4.2</ecNumber>
    </recommendedName>
</protein>
<evidence type="ECO:0000256" key="1">
    <source>
        <dbReference type="ARBA" id="ARBA00005017"/>
    </source>
</evidence>
<dbReference type="InterPro" id="IPR035102">
    <property type="entry name" value="Phosphomevalonate_kinase"/>
</dbReference>
<evidence type="ECO:0000256" key="5">
    <source>
        <dbReference type="ARBA" id="ARBA00022679"/>
    </source>
</evidence>
<dbReference type="GO" id="GO:0006696">
    <property type="term" value="P:ergosterol biosynthetic process"/>
    <property type="evidence" value="ECO:0007669"/>
    <property type="project" value="TreeGrafter"/>
</dbReference>